<evidence type="ECO:0000313" key="1">
    <source>
        <dbReference type="EMBL" id="QHT92333.1"/>
    </source>
</evidence>
<protein>
    <submittedName>
        <fullName evidence="1">Uncharacterized protein</fullName>
    </submittedName>
</protein>
<dbReference type="EMBL" id="MN740183">
    <property type="protein sequence ID" value="QHT92333.1"/>
    <property type="molecule type" value="Genomic_DNA"/>
</dbReference>
<reference evidence="1" key="1">
    <citation type="journal article" date="2020" name="Nature">
        <title>Giant virus diversity and host interactions through global metagenomics.</title>
        <authorList>
            <person name="Schulz F."/>
            <person name="Roux S."/>
            <person name="Paez-Espino D."/>
            <person name="Jungbluth S."/>
            <person name="Walsh D.A."/>
            <person name="Denef V.J."/>
            <person name="McMahon K.D."/>
            <person name="Konstantinidis K.T."/>
            <person name="Eloe-Fadrosh E.A."/>
            <person name="Kyrpides N.C."/>
            <person name="Woyke T."/>
        </authorList>
    </citation>
    <scope>NUCLEOTIDE SEQUENCE</scope>
    <source>
        <strain evidence="1">GVMAG-M-3300023184-88</strain>
    </source>
</reference>
<name>A0A6C0ILD4_9ZZZZ</name>
<dbReference type="AlphaFoldDB" id="A0A6C0ILD4"/>
<accession>A0A6C0ILD4</accession>
<sequence length="61" mass="6827">MMHHPLMILFTALLFFVLTPGILLTLPAHGSLATKAMVHAFVFALVYHFTNKVAYKALYGH</sequence>
<proteinExistence type="predicted"/>
<organism evidence="1">
    <name type="scientific">viral metagenome</name>
    <dbReference type="NCBI Taxonomy" id="1070528"/>
    <lineage>
        <taxon>unclassified sequences</taxon>
        <taxon>metagenomes</taxon>
        <taxon>organismal metagenomes</taxon>
    </lineage>
</organism>